<evidence type="ECO:0000256" key="1">
    <source>
        <dbReference type="SAM" id="Phobius"/>
    </source>
</evidence>
<feature type="domain" description="Phosphatidic acid phosphatase type 2/haloperoxidase" evidence="2">
    <location>
        <begin position="85"/>
        <end position="197"/>
    </location>
</feature>
<dbReference type="Pfam" id="PF01569">
    <property type="entry name" value="PAP2"/>
    <property type="match status" value="1"/>
</dbReference>
<feature type="transmembrane region" description="Helical" evidence="1">
    <location>
        <begin position="157"/>
        <end position="176"/>
    </location>
</feature>
<dbReference type="EMBL" id="MBTF01000001">
    <property type="protein sequence ID" value="OOQ61963.1"/>
    <property type="molecule type" value="Genomic_DNA"/>
</dbReference>
<dbReference type="PANTHER" id="PTHR14969:SF13">
    <property type="entry name" value="AT30094P"/>
    <property type="match status" value="1"/>
</dbReference>
<proteinExistence type="predicted"/>
<feature type="transmembrane region" description="Helical" evidence="1">
    <location>
        <begin position="87"/>
        <end position="108"/>
    </location>
</feature>
<dbReference type="Gene3D" id="1.20.144.10">
    <property type="entry name" value="Phosphatidic acid phosphatase type 2/haloperoxidase"/>
    <property type="match status" value="2"/>
</dbReference>
<gene>
    <name evidence="3" type="ORF">BC343_02580</name>
</gene>
<dbReference type="RefSeq" id="WP_078346149.1">
    <property type="nucleotide sequence ID" value="NZ_MBTF01000001.1"/>
</dbReference>
<organism evidence="3 4">
    <name type="scientific">Mucilaginibacter pedocola</name>
    <dbReference type="NCBI Taxonomy" id="1792845"/>
    <lineage>
        <taxon>Bacteria</taxon>
        <taxon>Pseudomonadati</taxon>
        <taxon>Bacteroidota</taxon>
        <taxon>Sphingobacteriia</taxon>
        <taxon>Sphingobacteriales</taxon>
        <taxon>Sphingobacteriaceae</taxon>
        <taxon>Mucilaginibacter</taxon>
    </lineage>
</organism>
<dbReference type="Proteomes" id="UP000189739">
    <property type="component" value="Unassembled WGS sequence"/>
</dbReference>
<feature type="transmembrane region" description="Helical" evidence="1">
    <location>
        <begin position="182"/>
        <end position="204"/>
    </location>
</feature>
<dbReference type="STRING" id="1792845.BC343_02580"/>
<feature type="transmembrane region" description="Helical" evidence="1">
    <location>
        <begin position="51"/>
        <end position="75"/>
    </location>
</feature>
<accession>A0A1S9PLX8</accession>
<protein>
    <recommendedName>
        <fullName evidence="2">Phosphatidic acid phosphatase type 2/haloperoxidase domain-containing protein</fullName>
    </recommendedName>
</protein>
<keyword evidence="4" id="KW-1185">Reference proteome</keyword>
<dbReference type="AlphaFoldDB" id="A0A1S9PLX8"/>
<reference evidence="3 4" key="1">
    <citation type="submission" date="2016-07" db="EMBL/GenBank/DDBJ databases">
        <title>Genomic analysis of zinc-resistant bacterium Mucilaginibacter pedocola TBZ30.</title>
        <authorList>
            <person name="Huang J."/>
            <person name="Tang J."/>
        </authorList>
    </citation>
    <scope>NUCLEOTIDE SEQUENCE [LARGE SCALE GENOMIC DNA]</scope>
    <source>
        <strain evidence="3 4">TBZ30</strain>
    </source>
</reference>
<name>A0A1S9PLX8_9SPHI</name>
<keyword evidence="1" id="KW-1133">Transmembrane helix</keyword>
<keyword evidence="1" id="KW-0812">Transmembrane</keyword>
<keyword evidence="1" id="KW-0472">Membrane</keyword>
<evidence type="ECO:0000259" key="2">
    <source>
        <dbReference type="SMART" id="SM00014"/>
    </source>
</evidence>
<comment type="caution">
    <text evidence="3">The sequence shown here is derived from an EMBL/GenBank/DDBJ whole genome shotgun (WGS) entry which is preliminary data.</text>
</comment>
<evidence type="ECO:0000313" key="3">
    <source>
        <dbReference type="EMBL" id="OOQ61963.1"/>
    </source>
</evidence>
<dbReference type="InterPro" id="IPR000326">
    <property type="entry name" value="PAP2/HPO"/>
</dbReference>
<dbReference type="OrthoDB" id="9773582at2"/>
<evidence type="ECO:0000313" key="4">
    <source>
        <dbReference type="Proteomes" id="UP000189739"/>
    </source>
</evidence>
<dbReference type="InterPro" id="IPR036938">
    <property type="entry name" value="PAP2/HPO_sf"/>
</dbReference>
<feature type="transmembrane region" description="Helical" evidence="1">
    <location>
        <begin position="12"/>
        <end position="31"/>
    </location>
</feature>
<dbReference type="SMART" id="SM00014">
    <property type="entry name" value="acidPPc"/>
    <property type="match status" value="1"/>
</dbReference>
<dbReference type="PANTHER" id="PTHR14969">
    <property type="entry name" value="SPHINGOSINE-1-PHOSPHATE PHOSPHOHYDROLASE"/>
    <property type="match status" value="1"/>
</dbReference>
<dbReference type="SUPFAM" id="SSF48317">
    <property type="entry name" value="Acid phosphatase/Vanadium-dependent haloperoxidase"/>
    <property type="match status" value="1"/>
</dbReference>
<sequence>MISQNKISLKIVALLCLFCVSLSIVLATLFYNEDKTIVLSLNNLRRPARDLFWLTTTNTAGIIAYGISFIALIVSQFTKAKELKYKCMVIVAAAVFSATASTVLKFIIQKPRPVHMLTTIHVLGPAGGWSYPSGHTCDAFFLAMALALTLPQYKKTIFLFYTWAILVAFSRLYLGAHYLSDVLGGIGIGSAMSLLAYLLAQFVAKKHHMPL</sequence>